<name>A0A6J7EVU3_9ZZZZ</name>
<organism evidence="2">
    <name type="scientific">freshwater metagenome</name>
    <dbReference type="NCBI Taxonomy" id="449393"/>
    <lineage>
        <taxon>unclassified sequences</taxon>
        <taxon>metagenomes</taxon>
        <taxon>ecological metagenomes</taxon>
    </lineage>
</organism>
<feature type="region of interest" description="Disordered" evidence="1">
    <location>
        <begin position="74"/>
        <end position="124"/>
    </location>
</feature>
<evidence type="ECO:0000313" key="2">
    <source>
        <dbReference type="EMBL" id="CAB4886471.1"/>
    </source>
</evidence>
<gene>
    <name evidence="2" type="ORF">UFOPK3402_01912</name>
</gene>
<feature type="compositionally biased region" description="Basic and acidic residues" evidence="1">
    <location>
        <begin position="74"/>
        <end position="91"/>
    </location>
</feature>
<protein>
    <submittedName>
        <fullName evidence="2">Unannotated protein</fullName>
    </submittedName>
</protein>
<feature type="compositionally biased region" description="Basic and acidic residues" evidence="1">
    <location>
        <begin position="98"/>
        <end position="112"/>
    </location>
</feature>
<dbReference type="EMBL" id="CAFBLS010000314">
    <property type="protein sequence ID" value="CAB4886471.1"/>
    <property type="molecule type" value="Genomic_DNA"/>
</dbReference>
<proteinExistence type="predicted"/>
<accession>A0A6J7EVU3</accession>
<evidence type="ECO:0000256" key="1">
    <source>
        <dbReference type="SAM" id="MobiDB-lite"/>
    </source>
</evidence>
<reference evidence="2" key="1">
    <citation type="submission" date="2020-05" db="EMBL/GenBank/DDBJ databases">
        <authorList>
            <person name="Chiriac C."/>
            <person name="Salcher M."/>
            <person name="Ghai R."/>
            <person name="Kavagutti S V."/>
        </authorList>
    </citation>
    <scope>NUCLEOTIDE SEQUENCE</scope>
</reference>
<dbReference type="AlphaFoldDB" id="A0A6J7EVU3"/>
<sequence length="124" mass="13509">MLEAQAAGDDEVVGYFVAQNLHGPCHPGARSHSGSRRTTKIRIIEVREPICSRANLAAHPALLPGHDRLMRTESREHRTDGITVADHDPIDAAHLPRLRSDAEPAGRTDQGKRSLRAGAGDLQR</sequence>